<feature type="region of interest" description="Disordered" evidence="8">
    <location>
        <begin position="18"/>
        <end position="86"/>
    </location>
</feature>
<dbReference type="GO" id="GO:0003676">
    <property type="term" value="F:nucleic acid binding"/>
    <property type="evidence" value="ECO:0007669"/>
    <property type="project" value="InterPro"/>
</dbReference>
<dbReference type="Pfam" id="PF00075">
    <property type="entry name" value="RNase_H"/>
    <property type="match status" value="1"/>
</dbReference>
<comment type="similarity">
    <text evidence="2">Belongs to the RNase H family.</text>
</comment>
<dbReference type="CDD" id="cd09280">
    <property type="entry name" value="RNase_HI_eukaryote_like"/>
    <property type="match status" value="1"/>
</dbReference>
<comment type="catalytic activity">
    <reaction evidence="1">
        <text>Endonucleolytic cleavage to 5'-phosphomonoester.</text>
        <dbReference type="EC" id="3.1.26.4"/>
    </reaction>
</comment>
<reference evidence="10" key="1">
    <citation type="submission" date="2022-01" db="EMBL/GenBank/DDBJ databases">
        <title>Genome Sequence Resource for Two Populations of Ditylenchus destructor, the Migratory Endoparasitic Phytonematode.</title>
        <authorList>
            <person name="Zhang H."/>
            <person name="Lin R."/>
            <person name="Xie B."/>
        </authorList>
    </citation>
    <scope>NUCLEOTIDE SEQUENCE</scope>
    <source>
        <strain evidence="10">BazhouSP</strain>
    </source>
</reference>
<proteinExistence type="inferred from homology"/>
<feature type="compositionally biased region" description="Polar residues" evidence="8">
    <location>
        <begin position="50"/>
        <end position="59"/>
    </location>
</feature>
<dbReference type="InterPro" id="IPR050092">
    <property type="entry name" value="RNase_H"/>
</dbReference>
<comment type="caution">
    <text evidence="10">The sequence shown here is derived from an EMBL/GenBank/DDBJ whole genome shotgun (WGS) entry which is preliminary data.</text>
</comment>
<keyword evidence="5" id="KW-0479">Metal-binding</keyword>
<name>A0AAD4R3R1_9BILA</name>
<evidence type="ECO:0000313" key="11">
    <source>
        <dbReference type="Proteomes" id="UP001201812"/>
    </source>
</evidence>
<evidence type="ECO:0000256" key="1">
    <source>
        <dbReference type="ARBA" id="ARBA00000077"/>
    </source>
</evidence>
<keyword evidence="7" id="KW-0378">Hydrolase</keyword>
<evidence type="ECO:0000256" key="6">
    <source>
        <dbReference type="ARBA" id="ARBA00022759"/>
    </source>
</evidence>
<dbReference type="PANTHER" id="PTHR10642">
    <property type="entry name" value="RIBONUCLEASE H1"/>
    <property type="match status" value="1"/>
</dbReference>
<dbReference type="Proteomes" id="UP001201812">
    <property type="component" value="Unassembled WGS sequence"/>
</dbReference>
<evidence type="ECO:0000256" key="5">
    <source>
        <dbReference type="ARBA" id="ARBA00022723"/>
    </source>
</evidence>
<feature type="domain" description="RNase H type-1" evidence="9">
    <location>
        <begin position="107"/>
        <end position="272"/>
    </location>
</feature>
<feature type="compositionally biased region" description="Basic and acidic residues" evidence="8">
    <location>
        <begin position="68"/>
        <end position="86"/>
    </location>
</feature>
<evidence type="ECO:0000313" key="10">
    <source>
        <dbReference type="EMBL" id="KAI1720430.1"/>
    </source>
</evidence>
<dbReference type="GO" id="GO:0043137">
    <property type="term" value="P:DNA replication, removal of RNA primer"/>
    <property type="evidence" value="ECO:0007669"/>
    <property type="project" value="TreeGrafter"/>
</dbReference>
<evidence type="ECO:0000256" key="8">
    <source>
        <dbReference type="SAM" id="MobiDB-lite"/>
    </source>
</evidence>
<dbReference type="GO" id="GO:0004523">
    <property type="term" value="F:RNA-DNA hybrid ribonuclease activity"/>
    <property type="evidence" value="ECO:0007669"/>
    <property type="project" value="UniProtKB-EC"/>
</dbReference>
<evidence type="ECO:0000259" key="9">
    <source>
        <dbReference type="PROSITE" id="PS50879"/>
    </source>
</evidence>
<dbReference type="GO" id="GO:0046872">
    <property type="term" value="F:metal ion binding"/>
    <property type="evidence" value="ECO:0007669"/>
    <property type="project" value="UniProtKB-KW"/>
</dbReference>
<keyword evidence="11" id="KW-1185">Reference proteome</keyword>
<dbReference type="PROSITE" id="PS50879">
    <property type="entry name" value="RNASE_H_1"/>
    <property type="match status" value="1"/>
</dbReference>
<evidence type="ECO:0000256" key="7">
    <source>
        <dbReference type="ARBA" id="ARBA00022801"/>
    </source>
</evidence>
<dbReference type="AlphaFoldDB" id="A0AAD4R3R1"/>
<dbReference type="EMBL" id="JAKKPZ010000006">
    <property type="protein sequence ID" value="KAI1720430.1"/>
    <property type="molecule type" value="Genomic_DNA"/>
</dbReference>
<keyword evidence="4" id="KW-0540">Nuclease</keyword>
<protein>
    <recommendedName>
        <fullName evidence="3">ribonuclease H</fullName>
        <ecNumber evidence="3">3.1.26.4</ecNumber>
    </recommendedName>
</protein>
<dbReference type="SUPFAM" id="SSF53098">
    <property type="entry name" value="Ribonuclease H-like"/>
    <property type="match status" value="1"/>
</dbReference>
<accession>A0AAD4R3R1</accession>
<keyword evidence="6" id="KW-0255">Endonuclease</keyword>
<dbReference type="InterPro" id="IPR002156">
    <property type="entry name" value="RNaseH_domain"/>
</dbReference>
<gene>
    <name evidence="10" type="ORF">DdX_05824</name>
</gene>
<dbReference type="EC" id="3.1.26.4" evidence="3"/>
<dbReference type="PANTHER" id="PTHR10642:SF26">
    <property type="entry name" value="RIBONUCLEASE H1"/>
    <property type="match status" value="1"/>
</dbReference>
<dbReference type="InterPro" id="IPR012337">
    <property type="entry name" value="RNaseH-like_sf"/>
</dbReference>
<evidence type="ECO:0000256" key="3">
    <source>
        <dbReference type="ARBA" id="ARBA00012180"/>
    </source>
</evidence>
<dbReference type="InterPro" id="IPR036397">
    <property type="entry name" value="RNaseH_sf"/>
</dbReference>
<dbReference type="Gene3D" id="3.30.420.10">
    <property type="entry name" value="Ribonuclease H-like superfamily/Ribonuclease H"/>
    <property type="match status" value="1"/>
</dbReference>
<organism evidence="10 11">
    <name type="scientific">Ditylenchus destructor</name>
    <dbReference type="NCBI Taxonomy" id="166010"/>
    <lineage>
        <taxon>Eukaryota</taxon>
        <taxon>Metazoa</taxon>
        <taxon>Ecdysozoa</taxon>
        <taxon>Nematoda</taxon>
        <taxon>Chromadorea</taxon>
        <taxon>Rhabditida</taxon>
        <taxon>Tylenchina</taxon>
        <taxon>Tylenchomorpha</taxon>
        <taxon>Sphaerularioidea</taxon>
        <taxon>Anguinidae</taxon>
        <taxon>Anguininae</taxon>
        <taxon>Ditylenchus</taxon>
    </lineage>
</organism>
<evidence type="ECO:0000256" key="4">
    <source>
        <dbReference type="ARBA" id="ARBA00022722"/>
    </source>
</evidence>
<sequence length="287" mass="32295">MRPSSILLSSSTTLRHLPGSRPFELLSNMGDTSEDQKKGGRHRPVLGLSSADNQLSGVSARSKKIKKQKTDKQKEMKAIQDQQRKVSDSSNISLIEEWENANVELLTSGIPNVYVDGACKNNKLFKNARKNGSRVSRADRLKVKASYGVYWGEKHPLNLSRRLPYMKQTNNRAELAAAIEAIKQGLANQFPALIIFTDSNYVVSMFNEWLQKWKDRNWLRVTGERIVNLDLVKELDQLKSNPNINVQITHVPGHIGVPGNQKADQLAKEAISKNLVHEHPEAWPKDA</sequence>
<evidence type="ECO:0000256" key="2">
    <source>
        <dbReference type="ARBA" id="ARBA00005300"/>
    </source>
</evidence>